<feature type="compositionally biased region" description="Basic and acidic residues" evidence="1">
    <location>
        <begin position="369"/>
        <end position="402"/>
    </location>
</feature>
<feature type="region of interest" description="Disordered" evidence="1">
    <location>
        <begin position="568"/>
        <end position="592"/>
    </location>
</feature>
<keyword evidence="3" id="KW-1185">Reference proteome</keyword>
<name>A0ABY7DW51_MYAAR</name>
<accession>A0ABY7DW51</accession>
<evidence type="ECO:0000313" key="2">
    <source>
        <dbReference type="EMBL" id="WAR01938.1"/>
    </source>
</evidence>
<protein>
    <submittedName>
        <fullName evidence="2">Uncharacterized protein</fullName>
    </submittedName>
</protein>
<sequence>MAASQGYPKWLLDSKENISSTKEWGTFLHELHDAIQQQLTESHVQYFSDLSEAEKELFMHRATKAIESGSAYNGLYKKVSVLCDQNLNEEVSRQLLEEHPIGTKSDLVIDFAEDGALSLLTKWPDMKHKLCFCLNQPMPFKVRQLAWRLYLTNTRVRKQYVDLLNADPRKAISMYDYEIDQKCAQLLNSEKTFVDLRGSQGVFYAMKAVLSYYHATMKTKQRLRDVDHMLAFPFVCVSAPNIPRKEPPSSRTVALLVEEFLTFQESRPGFVIDSGSETHEEEMRGFIDKVARLLQKYFPDTPKIIAEKYVPSKDKIVATEAGSYAVLKDGLTILVRPLIRSMFVAQHPSWRHWFNDLIPPYTRPANRRTAREEREAERERLGQQRREQALTYRDNDQQQRRRDEAELMRLAAADRQRMEKEKALLEDQLAEERQRREEAERRNQEEIERLKQQMAMMNVQTPARTPTPATSPTEQFNVVMRDFIKKIADAQNRIAHCEKGSSEQELLDKKTEGFLHQNIRDIKQAQIELFGRRFEPGEFDKMAPQEQQDKSDKMMSLIQKWREDRRAQDLKANPMRAQAKSTRGVQMMFAKR</sequence>
<reference evidence="2" key="1">
    <citation type="submission" date="2022-11" db="EMBL/GenBank/DDBJ databases">
        <title>Centuries of genome instability and evolution in soft-shell clam transmissible cancer (bioRxiv).</title>
        <authorList>
            <person name="Hart S.F.M."/>
            <person name="Yonemitsu M.A."/>
            <person name="Giersch R.M."/>
            <person name="Beal B.F."/>
            <person name="Arriagada G."/>
            <person name="Davis B.W."/>
            <person name="Ostrander E.A."/>
            <person name="Goff S.P."/>
            <person name="Metzger M.J."/>
        </authorList>
    </citation>
    <scope>NUCLEOTIDE SEQUENCE</scope>
    <source>
        <strain evidence="2">MELC-2E11</strain>
        <tissue evidence="2">Siphon/mantle</tissue>
    </source>
</reference>
<dbReference type="Proteomes" id="UP001164746">
    <property type="component" value="Chromosome 4"/>
</dbReference>
<dbReference type="EMBL" id="CP111015">
    <property type="protein sequence ID" value="WAR01938.1"/>
    <property type="molecule type" value="Genomic_DNA"/>
</dbReference>
<evidence type="ECO:0000313" key="3">
    <source>
        <dbReference type="Proteomes" id="UP001164746"/>
    </source>
</evidence>
<gene>
    <name evidence="2" type="ORF">MAR_008496</name>
</gene>
<organism evidence="2 3">
    <name type="scientific">Mya arenaria</name>
    <name type="common">Soft-shell clam</name>
    <dbReference type="NCBI Taxonomy" id="6604"/>
    <lineage>
        <taxon>Eukaryota</taxon>
        <taxon>Metazoa</taxon>
        <taxon>Spiralia</taxon>
        <taxon>Lophotrochozoa</taxon>
        <taxon>Mollusca</taxon>
        <taxon>Bivalvia</taxon>
        <taxon>Autobranchia</taxon>
        <taxon>Heteroconchia</taxon>
        <taxon>Euheterodonta</taxon>
        <taxon>Imparidentia</taxon>
        <taxon>Neoheterodontei</taxon>
        <taxon>Myida</taxon>
        <taxon>Myoidea</taxon>
        <taxon>Myidae</taxon>
        <taxon>Mya</taxon>
    </lineage>
</organism>
<evidence type="ECO:0000256" key="1">
    <source>
        <dbReference type="SAM" id="MobiDB-lite"/>
    </source>
</evidence>
<feature type="region of interest" description="Disordered" evidence="1">
    <location>
        <begin position="361"/>
        <end position="402"/>
    </location>
</feature>
<proteinExistence type="predicted"/>